<dbReference type="AlphaFoldDB" id="H1XZ33"/>
<reference evidence="1" key="1">
    <citation type="submission" date="2011-09" db="EMBL/GenBank/DDBJ databases">
        <title>The permanent draft genome of Mucilaginibacter paludis DSM 18603.</title>
        <authorList>
            <consortium name="US DOE Joint Genome Institute (JGI-PGF)"/>
            <person name="Lucas S."/>
            <person name="Han J."/>
            <person name="Lapidus A."/>
            <person name="Bruce D."/>
            <person name="Goodwin L."/>
            <person name="Pitluck S."/>
            <person name="Peters L."/>
            <person name="Kyrpides N."/>
            <person name="Mavromatis K."/>
            <person name="Ivanova N."/>
            <person name="Mikhailova N."/>
            <person name="Held B."/>
            <person name="Detter J.C."/>
            <person name="Tapia R."/>
            <person name="Han C."/>
            <person name="Land M."/>
            <person name="Hauser L."/>
            <person name="Markowitz V."/>
            <person name="Cheng J.-F."/>
            <person name="Hugenholtz P."/>
            <person name="Woyke T."/>
            <person name="Wu D."/>
            <person name="Tindall B."/>
            <person name="Brambilla E."/>
            <person name="Klenk H.-P."/>
            <person name="Eisen J.A."/>
        </authorList>
    </citation>
    <scope>NUCLEOTIDE SEQUENCE [LARGE SCALE GENOMIC DNA]</scope>
    <source>
        <strain evidence="1">DSM 18603</strain>
    </source>
</reference>
<dbReference type="Proteomes" id="UP000002774">
    <property type="component" value="Chromosome"/>
</dbReference>
<sequence length="85" mass="9688">MALKKISINEHSLLLYKLSNLPYGDDKARQLEEAIRGNYQKYQELLLKLEQTISDYEATAAKIKACTSRRGIAIGSRLEPTEFID</sequence>
<organism evidence="1 2">
    <name type="scientific">Mucilaginibacter paludis DSM 18603</name>
    <dbReference type="NCBI Taxonomy" id="714943"/>
    <lineage>
        <taxon>Bacteria</taxon>
        <taxon>Pseudomonadati</taxon>
        <taxon>Bacteroidota</taxon>
        <taxon>Sphingobacteriia</taxon>
        <taxon>Sphingobacteriales</taxon>
        <taxon>Sphingobacteriaceae</taxon>
        <taxon>Mucilaginibacter</taxon>
    </lineage>
</organism>
<dbReference type="STRING" id="714943.Mucpa_0424"/>
<dbReference type="RefSeq" id="WP_008504163.1">
    <property type="nucleotide sequence ID" value="NZ_CM001403.1"/>
</dbReference>
<gene>
    <name evidence="1" type="ORF">Mucpa_0424</name>
</gene>
<keyword evidence="2" id="KW-1185">Reference proteome</keyword>
<dbReference type="OrthoDB" id="9947167at2"/>
<evidence type="ECO:0000313" key="2">
    <source>
        <dbReference type="Proteomes" id="UP000002774"/>
    </source>
</evidence>
<proteinExistence type="predicted"/>
<evidence type="ECO:0000313" key="1">
    <source>
        <dbReference type="EMBL" id="EHQ24618.1"/>
    </source>
</evidence>
<protein>
    <submittedName>
        <fullName evidence="1">Uncharacterized protein</fullName>
    </submittedName>
</protein>
<dbReference type="HOGENOM" id="CLU_2509058_0_0_10"/>
<dbReference type="EMBL" id="CM001403">
    <property type="protein sequence ID" value="EHQ24618.1"/>
    <property type="molecule type" value="Genomic_DNA"/>
</dbReference>
<accession>H1XZ33</accession>
<name>H1XZ33_9SPHI</name>